<protein>
    <submittedName>
        <fullName evidence="1">Uncharacterized protein</fullName>
    </submittedName>
</protein>
<sequence length="121" mass="13621">MEKINGRSNQSLTLEINTQSVDEASRKLDAFSKKTEEAASATDELTAAKKRSLNITDEELREFERVYQNAVKNPKATRIATEQERRLVVARIQLAESGDKLYASYRKQIDGLKNVSTASKD</sequence>
<evidence type="ECO:0000313" key="2">
    <source>
        <dbReference type="Proteomes" id="UP000247673"/>
    </source>
</evidence>
<dbReference type="AlphaFoldDB" id="A0A2V4DP81"/>
<proteinExistence type="predicted"/>
<dbReference type="RefSeq" id="WP_110447680.1">
    <property type="nucleotide sequence ID" value="NZ_CP132381.1"/>
</dbReference>
<gene>
    <name evidence="1" type="ORF">DKK78_05360</name>
</gene>
<dbReference type="Proteomes" id="UP000247673">
    <property type="component" value="Unassembled WGS sequence"/>
</dbReference>
<organism evidence="1 2">
    <name type="scientific">Gilliamella apis</name>
    <dbReference type="NCBI Taxonomy" id="1970738"/>
    <lineage>
        <taxon>Bacteria</taxon>
        <taxon>Pseudomonadati</taxon>
        <taxon>Pseudomonadota</taxon>
        <taxon>Gammaproteobacteria</taxon>
        <taxon>Orbales</taxon>
        <taxon>Orbaceae</taxon>
        <taxon>Gilliamella</taxon>
    </lineage>
</organism>
<reference evidence="1 2" key="1">
    <citation type="submission" date="2018-05" db="EMBL/GenBank/DDBJ databases">
        <title>Reference genomes for bee gut microbiota database.</title>
        <authorList>
            <person name="Ellegaard K.M."/>
        </authorList>
    </citation>
    <scope>NUCLEOTIDE SEQUENCE [LARGE SCALE GENOMIC DNA]</scope>
    <source>
        <strain evidence="1 2">ESL0172</strain>
    </source>
</reference>
<accession>A0A2V4DP81</accession>
<keyword evidence="2" id="KW-1185">Reference proteome</keyword>
<evidence type="ECO:0000313" key="1">
    <source>
        <dbReference type="EMBL" id="PXY91747.1"/>
    </source>
</evidence>
<comment type="caution">
    <text evidence="1">The sequence shown here is derived from an EMBL/GenBank/DDBJ whole genome shotgun (WGS) entry which is preliminary data.</text>
</comment>
<dbReference type="EMBL" id="QGLO01000004">
    <property type="protein sequence ID" value="PXY91747.1"/>
    <property type="molecule type" value="Genomic_DNA"/>
</dbReference>
<name>A0A2V4DP81_9GAMM</name>